<organism evidence="9 10">
    <name type="scientific">Chitinivorax tropicus</name>
    <dbReference type="NCBI Taxonomy" id="714531"/>
    <lineage>
        <taxon>Bacteria</taxon>
        <taxon>Pseudomonadati</taxon>
        <taxon>Pseudomonadota</taxon>
        <taxon>Betaproteobacteria</taxon>
        <taxon>Chitinivorax</taxon>
    </lineage>
</organism>
<accession>A0A840MTF7</accession>
<evidence type="ECO:0000313" key="10">
    <source>
        <dbReference type="Proteomes" id="UP000575898"/>
    </source>
</evidence>
<comment type="caution">
    <text evidence="9">The sequence shown here is derived from an EMBL/GenBank/DDBJ whole genome shotgun (WGS) entry which is preliminary data.</text>
</comment>
<comment type="similarity">
    <text evidence="2 7">Belongs to the ExbD/TolR family.</text>
</comment>
<dbReference type="Pfam" id="PF02472">
    <property type="entry name" value="ExbD"/>
    <property type="match status" value="1"/>
</dbReference>
<dbReference type="GO" id="GO:0022857">
    <property type="term" value="F:transmembrane transporter activity"/>
    <property type="evidence" value="ECO:0007669"/>
    <property type="project" value="InterPro"/>
</dbReference>
<dbReference type="InterPro" id="IPR003400">
    <property type="entry name" value="ExbD"/>
</dbReference>
<proteinExistence type="inferred from homology"/>
<comment type="subcellular location">
    <subcellularLocation>
        <location evidence="1">Cell membrane</location>
        <topology evidence="1">Single-pass membrane protein</topology>
    </subcellularLocation>
    <subcellularLocation>
        <location evidence="7">Cell membrane</location>
        <topology evidence="7">Single-pass type II membrane protein</topology>
    </subcellularLocation>
</comment>
<gene>
    <name evidence="9" type="ORF">HNQ59_003688</name>
</gene>
<evidence type="ECO:0000256" key="5">
    <source>
        <dbReference type="ARBA" id="ARBA00022989"/>
    </source>
</evidence>
<evidence type="ECO:0000313" key="9">
    <source>
        <dbReference type="EMBL" id="MBB5020369.1"/>
    </source>
</evidence>
<dbReference type="EMBL" id="JACHHY010000032">
    <property type="protein sequence ID" value="MBB5020369.1"/>
    <property type="molecule type" value="Genomic_DNA"/>
</dbReference>
<evidence type="ECO:0000256" key="6">
    <source>
        <dbReference type="ARBA" id="ARBA00023136"/>
    </source>
</evidence>
<keyword evidence="7" id="KW-0813">Transport</keyword>
<dbReference type="RefSeq" id="WP_184041769.1">
    <property type="nucleotide sequence ID" value="NZ_JACHHY010000032.1"/>
</dbReference>
<evidence type="ECO:0000256" key="3">
    <source>
        <dbReference type="ARBA" id="ARBA00022475"/>
    </source>
</evidence>
<name>A0A840MTF7_9PROT</name>
<keyword evidence="5 8" id="KW-1133">Transmembrane helix</keyword>
<dbReference type="Proteomes" id="UP000575898">
    <property type="component" value="Unassembled WGS sequence"/>
</dbReference>
<reference evidence="9 10" key="1">
    <citation type="submission" date="2020-08" db="EMBL/GenBank/DDBJ databases">
        <title>Genomic Encyclopedia of Type Strains, Phase IV (KMG-IV): sequencing the most valuable type-strain genomes for metagenomic binning, comparative biology and taxonomic classification.</title>
        <authorList>
            <person name="Goeker M."/>
        </authorList>
    </citation>
    <scope>NUCLEOTIDE SEQUENCE [LARGE SCALE GENOMIC DNA]</scope>
    <source>
        <strain evidence="9 10">DSM 27165</strain>
    </source>
</reference>
<dbReference type="GO" id="GO:0015031">
    <property type="term" value="P:protein transport"/>
    <property type="evidence" value="ECO:0007669"/>
    <property type="project" value="UniProtKB-KW"/>
</dbReference>
<sequence>MNFRKGRIQEEPEINFIPLIDVLLVILIFLMVTTTYSRYAELQINLPQAEAEKPVDKPLELSIGVDANGRYVINDKQVAFSSPESFSVEMKKAAGNQKDPVVIINADAKATHQSVVNIMEAARFAGFGRITFATQSTGQ</sequence>
<dbReference type="GO" id="GO:0005886">
    <property type="term" value="C:plasma membrane"/>
    <property type="evidence" value="ECO:0007669"/>
    <property type="project" value="UniProtKB-SubCell"/>
</dbReference>
<dbReference type="PANTHER" id="PTHR30558:SF3">
    <property type="entry name" value="BIOPOLYMER TRANSPORT PROTEIN EXBD-RELATED"/>
    <property type="match status" value="1"/>
</dbReference>
<protein>
    <submittedName>
        <fullName evidence="9">Biopolymer transport protein ExbD</fullName>
    </submittedName>
</protein>
<keyword evidence="10" id="KW-1185">Reference proteome</keyword>
<dbReference type="AlphaFoldDB" id="A0A840MTF7"/>
<dbReference type="Gene3D" id="3.30.420.270">
    <property type="match status" value="1"/>
</dbReference>
<keyword evidence="4 7" id="KW-0812">Transmembrane</keyword>
<keyword evidence="3" id="KW-1003">Cell membrane</keyword>
<feature type="transmembrane region" description="Helical" evidence="8">
    <location>
        <begin position="16"/>
        <end position="36"/>
    </location>
</feature>
<keyword evidence="7" id="KW-0653">Protein transport</keyword>
<keyword evidence="6 8" id="KW-0472">Membrane</keyword>
<evidence type="ECO:0000256" key="7">
    <source>
        <dbReference type="RuleBase" id="RU003879"/>
    </source>
</evidence>
<evidence type="ECO:0000256" key="4">
    <source>
        <dbReference type="ARBA" id="ARBA00022692"/>
    </source>
</evidence>
<evidence type="ECO:0000256" key="1">
    <source>
        <dbReference type="ARBA" id="ARBA00004162"/>
    </source>
</evidence>
<evidence type="ECO:0000256" key="2">
    <source>
        <dbReference type="ARBA" id="ARBA00005811"/>
    </source>
</evidence>
<evidence type="ECO:0000256" key="8">
    <source>
        <dbReference type="SAM" id="Phobius"/>
    </source>
</evidence>
<dbReference type="PANTHER" id="PTHR30558">
    <property type="entry name" value="EXBD MEMBRANE COMPONENT OF PMF-DRIVEN MACROMOLECULE IMPORT SYSTEM"/>
    <property type="match status" value="1"/>
</dbReference>